<dbReference type="EMBL" id="CP147982">
    <property type="protein sequence ID" value="WXK78352.1"/>
    <property type="molecule type" value="Genomic_DNA"/>
</dbReference>
<feature type="transmembrane region" description="Helical" evidence="1">
    <location>
        <begin position="62"/>
        <end position="83"/>
    </location>
</feature>
<evidence type="ECO:0000256" key="1">
    <source>
        <dbReference type="SAM" id="Phobius"/>
    </source>
</evidence>
<keyword evidence="1" id="KW-1133">Transmembrane helix</keyword>
<evidence type="ECO:0000313" key="3">
    <source>
        <dbReference type="Proteomes" id="UP001626628"/>
    </source>
</evidence>
<evidence type="ECO:0000313" key="2">
    <source>
        <dbReference type="EMBL" id="WXK78352.1"/>
    </source>
</evidence>
<protein>
    <submittedName>
        <fullName evidence="2">Uncharacterized protein</fullName>
    </submittedName>
</protein>
<proteinExistence type="predicted"/>
<organism evidence="2 3">
    <name type="scientific">Streptomyces sirii</name>
    <dbReference type="NCBI Taxonomy" id="3127701"/>
    <lineage>
        <taxon>Bacteria</taxon>
        <taxon>Bacillati</taxon>
        <taxon>Actinomycetota</taxon>
        <taxon>Actinomycetes</taxon>
        <taxon>Kitasatosporales</taxon>
        <taxon>Streptomycetaceae</taxon>
        <taxon>Streptomyces</taxon>
    </lineage>
</organism>
<feature type="transmembrane region" description="Helical" evidence="1">
    <location>
        <begin position="27"/>
        <end position="50"/>
    </location>
</feature>
<accession>A0ABZ2QTY2</accession>
<feature type="transmembrane region" description="Helical" evidence="1">
    <location>
        <begin position="89"/>
        <end position="108"/>
    </location>
</feature>
<keyword evidence="1" id="KW-0812">Transmembrane</keyword>
<dbReference type="RefSeq" id="WP_407287214.1">
    <property type="nucleotide sequence ID" value="NZ_CP147982.1"/>
</dbReference>
<dbReference type="Proteomes" id="UP001626628">
    <property type="component" value="Chromosome"/>
</dbReference>
<keyword evidence="3" id="KW-1185">Reference proteome</keyword>
<gene>
    <name evidence="2" type="ORF">WAB15_21425</name>
</gene>
<keyword evidence="1" id="KW-0472">Membrane</keyword>
<feature type="transmembrane region" description="Helical" evidence="1">
    <location>
        <begin position="129"/>
        <end position="153"/>
    </location>
</feature>
<name>A0ABZ2QTY2_9ACTN</name>
<reference evidence="2 3" key="1">
    <citation type="submission" date="2024-03" db="EMBL/GenBank/DDBJ databases">
        <title>The complete genome of Streptomyces sirii sp.nov.</title>
        <authorList>
            <person name="Zakalyukina Y.V."/>
            <person name="Belik A.R."/>
            <person name="Biryukov M.V."/>
            <person name="Baturina O.A."/>
            <person name="Kabilov M.R."/>
        </authorList>
    </citation>
    <scope>NUCLEOTIDE SEQUENCE [LARGE SCALE GENOMIC DNA]</scope>
    <source>
        <strain evidence="2 3">BP-8</strain>
    </source>
</reference>
<sequence>MALGLLASAAVLFHVGAKDAFGALAYGGRIVGVVFIAAALVEMVAVLALCDYWGKRALRYSGVAVLLGVGTVTVTNLAFLIVQFQGGDYTPFLLLWVGLALWVIWALWTLTRQKAWRGIPHPKGVAMSVVVSGAVGLVSVGYSQIGAGGLFGYSGSRRSARSEAGLEWGGGARTVVA</sequence>